<evidence type="ECO:0000256" key="1">
    <source>
        <dbReference type="SAM" id="SignalP"/>
    </source>
</evidence>
<evidence type="ECO:0008006" key="4">
    <source>
        <dbReference type="Google" id="ProtNLM"/>
    </source>
</evidence>
<dbReference type="Proteomes" id="UP000290889">
    <property type="component" value="Chromosome"/>
</dbReference>
<evidence type="ECO:0000313" key="3">
    <source>
        <dbReference type="Proteomes" id="UP000290889"/>
    </source>
</evidence>
<evidence type="ECO:0000313" key="2">
    <source>
        <dbReference type="EMBL" id="QBA63985.1"/>
    </source>
</evidence>
<feature type="chain" id="PRO_5019262270" description="Sel1 repeat family protein" evidence="1">
    <location>
        <begin position="23"/>
        <end position="333"/>
    </location>
</feature>
<gene>
    <name evidence="2" type="ORF">EQY75_05190</name>
</gene>
<reference evidence="2 3" key="1">
    <citation type="submission" date="2019-01" db="EMBL/GenBank/DDBJ databases">
        <title>Muriicola soli sp. nov., isolated from soil.</title>
        <authorList>
            <person name="Kang H.J."/>
            <person name="Kim S.B."/>
        </authorList>
    </citation>
    <scope>NUCLEOTIDE SEQUENCE [LARGE SCALE GENOMIC DNA]</scope>
    <source>
        <strain evidence="2 3">MMS17-SY002</strain>
    </source>
</reference>
<dbReference type="EMBL" id="CP035544">
    <property type="protein sequence ID" value="QBA63985.1"/>
    <property type="molecule type" value="Genomic_DNA"/>
</dbReference>
<organism evidence="2 3">
    <name type="scientific">Muriicola soli</name>
    <dbReference type="NCBI Taxonomy" id="2507538"/>
    <lineage>
        <taxon>Bacteria</taxon>
        <taxon>Pseudomonadati</taxon>
        <taxon>Bacteroidota</taxon>
        <taxon>Flavobacteriia</taxon>
        <taxon>Flavobacteriales</taxon>
        <taxon>Flavobacteriaceae</taxon>
        <taxon>Muriicola</taxon>
    </lineage>
</organism>
<dbReference type="KEGG" id="mur:EQY75_05190"/>
<dbReference type="Pfam" id="PF20329">
    <property type="entry name" value="DUF6624"/>
    <property type="match status" value="1"/>
</dbReference>
<keyword evidence="1" id="KW-0732">Signal</keyword>
<dbReference type="AlphaFoldDB" id="A0A411E8C3"/>
<proteinExistence type="predicted"/>
<sequence>MNSRQALLLLLLMTLFFTQQHSFSQKTKQSVQLPDISKEIMKMRENDQKNRIKWANMIRKGKNNSQKFIDFTREVIAVDRKNTARMREIISRYVWPTYDLVGKEASNGAWLIIQHADRNPLFQAKCLTLLKTAVDNGQANPSNYAYLYDRVQVSRGEMQLYATQSSTNNGLTEGQFYPIEDESGVQIRREEMGISRSVEEYAQSMGFDYSIPTVEEAENRAKKRIFNYETNLRLARKAMNAQDYTTAAEHYLIVARSYGMVTTQDFIEASKALALSQHKDIVQAYTFLTRAMTRGWDGFNDVKDHADFAFLRQANKGKWSDLLITAEEMKLDR</sequence>
<accession>A0A411E8C3</accession>
<feature type="signal peptide" evidence="1">
    <location>
        <begin position="1"/>
        <end position="22"/>
    </location>
</feature>
<dbReference type="InterPro" id="IPR046732">
    <property type="entry name" value="DUF6624"/>
</dbReference>
<protein>
    <recommendedName>
        <fullName evidence="4">Sel1 repeat family protein</fullName>
    </recommendedName>
</protein>
<name>A0A411E8C3_9FLAO</name>
<keyword evidence="3" id="KW-1185">Reference proteome</keyword>
<dbReference type="OrthoDB" id="1164858at2"/>
<dbReference type="RefSeq" id="WP_129603484.1">
    <property type="nucleotide sequence ID" value="NZ_CP035544.1"/>
</dbReference>